<evidence type="ECO:0000313" key="1">
    <source>
        <dbReference type="EMBL" id="GGJ96625.1"/>
    </source>
</evidence>
<dbReference type="Proteomes" id="UP000658382">
    <property type="component" value="Unassembled WGS sequence"/>
</dbReference>
<name>A0A917UYQ4_9BACI</name>
<gene>
    <name evidence="1" type="ORF">GCM10007063_18850</name>
</gene>
<dbReference type="AlphaFoldDB" id="A0A917UYQ4"/>
<protein>
    <submittedName>
        <fullName evidence="1">Uncharacterized protein</fullName>
    </submittedName>
</protein>
<reference evidence="1" key="2">
    <citation type="submission" date="2020-09" db="EMBL/GenBank/DDBJ databases">
        <authorList>
            <person name="Sun Q."/>
            <person name="Ohkuma M."/>
        </authorList>
    </citation>
    <scope>NUCLEOTIDE SEQUENCE</scope>
    <source>
        <strain evidence="1">JCM 12580</strain>
    </source>
</reference>
<accession>A0A917UYQ4</accession>
<keyword evidence="2" id="KW-1185">Reference proteome</keyword>
<evidence type="ECO:0000313" key="2">
    <source>
        <dbReference type="Proteomes" id="UP000658382"/>
    </source>
</evidence>
<sequence length="44" mass="4563">MLGIVIGLVLYISAGGKEDTGTHDLQLSYAAPVEEGAMDMDIPA</sequence>
<reference evidence="1" key="1">
    <citation type="journal article" date="2014" name="Int. J. Syst. Evol. Microbiol.">
        <title>Complete genome sequence of Corynebacterium casei LMG S-19264T (=DSM 44701T), isolated from a smear-ripened cheese.</title>
        <authorList>
            <consortium name="US DOE Joint Genome Institute (JGI-PGF)"/>
            <person name="Walter F."/>
            <person name="Albersmeier A."/>
            <person name="Kalinowski J."/>
            <person name="Ruckert C."/>
        </authorList>
    </citation>
    <scope>NUCLEOTIDE SEQUENCE</scope>
    <source>
        <strain evidence="1">JCM 12580</strain>
    </source>
</reference>
<organism evidence="1 2">
    <name type="scientific">Lentibacillus kapialis</name>
    <dbReference type="NCBI Taxonomy" id="340214"/>
    <lineage>
        <taxon>Bacteria</taxon>
        <taxon>Bacillati</taxon>
        <taxon>Bacillota</taxon>
        <taxon>Bacilli</taxon>
        <taxon>Bacillales</taxon>
        <taxon>Bacillaceae</taxon>
        <taxon>Lentibacillus</taxon>
    </lineage>
</organism>
<proteinExistence type="predicted"/>
<dbReference type="EMBL" id="BMNQ01000023">
    <property type="protein sequence ID" value="GGJ96625.1"/>
    <property type="molecule type" value="Genomic_DNA"/>
</dbReference>
<comment type="caution">
    <text evidence="1">The sequence shown here is derived from an EMBL/GenBank/DDBJ whole genome shotgun (WGS) entry which is preliminary data.</text>
</comment>